<keyword evidence="5 6" id="KW-0472">Membrane</keyword>
<keyword evidence="3 6" id="KW-0812">Transmembrane</keyword>
<evidence type="ECO:0000313" key="7">
    <source>
        <dbReference type="EMBL" id="MBI6626655.1"/>
    </source>
</evidence>
<keyword evidence="2" id="KW-1003">Cell membrane</keyword>
<dbReference type="GO" id="GO:0005886">
    <property type="term" value="C:plasma membrane"/>
    <property type="evidence" value="ECO:0007669"/>
    <property type="project" value="UniProtKB-SubCell"/>
</dbReference>
<dbReference type="InterPro" id="IPR050189">
    <property type="entry name" value="MFS_Efflux_Transporters"/>
</dbReference>
<dbReference type="PANTHER" id="PTHR43124">
    <property type="entry name" value="PURINE EFFLUX PUMP PBUE"/>
    <property type="match status" value="1"/>
</dbReference>
<feature type="transmembrane region" description="Helical" evidence="6">
    <location>
        <begin position="64"/>
        <end position="85"/>
    </location>
</feature>
<feature type="transmembrane region" description="Helical" evidence="6">
    <location>
        <begin position="33"/>
        <end position="52"/>
    </location>
</feature>
<evidence type="ECO:0000256" key="6">
    <source>
        <dbReference type="SAM" id="Phobius"/>
    </source>
</evidence>
<dbReference type="RefSeq" id="WP_198712515.1">
    <property type="nucleotide sequence ID" value="NZ_JAEILH010000040.1"/>
</dbReference>
<dbReference type="Gene3D" id="1.20.1250.20">
    <property type="entry name" value="MFS general substrate transporter like domains"/>
    <property type="match status" value="1"/>
</dbReference>
<proteinExistence type="predicted"/>
<dbReference type="PANTHER" id="PTHR43124:SF3">
    <property type="entry name" value="CHLORAMPHENICOL EFFLUX PUMP RV0191"/>
    <property type="match status" value="1"/>
</dbReference>
<gene>
    <name evidence="7" type="ORF">YA0853_23760</name>
</gene>
<evidence type="ECO:0000313" key="8">
    <source>
        <dbReference type="Proteomes" id="UP000645865"/>
    </source>
</evidence>
<name>A0A8I1E8B9_9PSED</name>
<evidence type="ECO:0000256" key="3">
    <source>
        <dbReference type="ARBA" id="ARBA00022692"/>
    </source>
</evidence>
<accession>A0A8I1E8B9</accession>
<dbReference type="InterPro" id="IPR036259">
    <property type="entry name" value="MFS_trans_sf"/>
</dbReference>
<organism evidence="7 8">
    <name type="scientific">Pseudomonas rhodesiae</name>
    <dbReference type="NCBI Taxonomy" id="76760"/>
    <lineage>
        <taxon>Bacteria</taxon>
        <taxon>Pseudomonadati</taxon>
        <taxon>Pseudomonadota</taxon>
        <taxon>Gammaproteobacteria</taxon>
        <taxon>Pseudomonadales</taxon>
        <taxon>Pseudomonadaceae</taxon>
        <taxon>Pseudomonas</taxon>
    </lineage>
</organism>
<evidence type="ECO:0000256" key="2">
    <source>
        <dbReference type="ARBA" id="ARBA00022475"/>
    </source>
</evidence>
<evidence type="ECO:0000256" key="4">
    <source>
        <dbReference type="ARBA" id="ARBA00022989"/>
    </source>
</evidence>
<protein>
    <submittedName>
        <fullName evidence="7">MFS transporter</fullName>
    </submittedName>
</protein>
<dbReference type="AlphaFoldDB" id="A0A8I1E8B9"/>
<dbReference type="EMBL" id="JAEILH010000040">
    <property type="protein sequence ID" value="MBI6626655.1"/>
    <property type="molecule type" value="Genomic_DNA"/>
</dbReference>
<comment type="caution">
    <text evidence="7">The sequence shown here is derived from an EMBL/GenBank/DDBJ whole genome shotgun (WGS) entry which is preliminary data.</text>
</comment>
<reference evidence="7" key="1">
    <citation type="submission" date="2020-12" db="EMBL/GenBank/DDBJ databases">
        <title>Comparative genomic insights into the epidemiology and virulence of plant pathogenic Pseudomonads from Turkey.</title>
        <authorList>
            <person name="Dillon M."/>
            <person name="Ruiz-Bedoya T."/>
            <person name="Bendalovic-Torma C."/>
            <person name="Guttman K.M."/>
            <person name="Kwak H."/>
            <person name="Middleton M.A."/>
            <person name="Wang P.W."/>
            <person name="Horuz S."/>
            <person name="Aysan Y."/>
            <person name="Guttman D.S."/>
        </authorList>
    </citation>
    <scope>NUCLEOTIDE SEQUENCE</scope>
    <source>
        <strain evidence="7">S5_IA_3a</strain>
    </source>
</reference>
<comment type="subcellular location">
    <subcellularLocation>
        <location evidence="1">Cell membrane</location>
        <topology evidence="1">Multi-pass membrane protein</topology>
    </subcellularLocation>
</comment>
<dbReference type="GO" id="GO:0022857">
    <property type="term" value="F:transmembrane transporter activity"/>
    <property type="evidence" value="ECO:0007669"/>
    <property type="project" value="TreeGrafter"/>
</dbReference>
<feature type="transmembrane region" description="Helical" evidence="6">
    <location>
        <begin position="91"/>
        <end position="112"/>
    </location>
</feature>
<keyword evidence="4 6" id="KW-1133">Transmembrane helix</keyword>
<dbReference type="Proteomes" id="UP000645865">
    <property type="component" value="Unassembled WGS sequence"/>
</dbReference>
<evidence type="ECO:0000256" key="5">
    <source>
        <dbReference type="ARBA" id="ARBA00023136"/>
    </source>
</evidence>
<sequence length="120" mass="12616">MQRLAVASITVFAFATLLLGLWGYSPQMVYLSVMTWGFAFGGFATITQTALSRFAGDSVDVAQSVYTTGWNTAVASGGVVGGLLLERTGVASFAWIVIGILAISLLGTVFAMNKVLKGNR</sequence>
<dbReference type="SUPFAM" id="SSF103473">
    <property type="entry name" value="MFS general substrate transporter"/>
    <property type="match status" value="1"/>
</dbReference>
<evidence type="ECO:0000256" key="1">
    <source>
        <dbReference type="ARBA" id="ARBA00004651"/>
    </source>
</evidence>